<reference evidence="2" key="1">
    <citation type="journal article" date="2019" name="Microbiol. Resour. Announc.">
        <title>Complete Genome Sequence of Rubrobacter xylanophilus Strain AA3-22, Isolated from Arima Onsen in Japan.</title>
        <authorList>
            <person name="Tomariguchi N."/>
            <person name="Miyazaki K."/>
        </authorList>
    </citation>
    <scope>NUCLEOTIDE SEQUENCE [LARGE SCALE GENOMIC DNA]</scope>
    <source>
        <strain evidence="2">AA3-22</strain>
    </source>
</reference>
<proteinExistence type="predicted"/>
<evidence type="ECO:0000313" key="2">
    <source>
        <dbReference type="EMBL" id="BBL79225.1"/>
    </source>
</evidence>
<evidence type="ECO:0000259" key="1">
    <source>
        <dbReference type="PROSITE" id="PS50995"/>
    </source>
</evidence>
<dbReference type="Gene3D" id="1.10.10.10">
    <property type="entry name" value="Winged helix-like DNA-binding domain superfamily/Winged helix DNA-binding domain"/>
    <property type="match status" value="1"/>
</dbReference>
<dbReference type="SMART" id="SM00347">
    <property type="entry name" value="HTH_MARR"/>
    <property type="match status" value="1"/>
</dbReference>
<dbReference type="EMBL" id="AP019791">
    <property type="protein sequence ID" value="BBL79225.1"/>
    <property type="molecule type" value="Genomic_DNA"/>
</dbReference>
<sequence>MSRFGGIGALMRVHSSAVVRYLFTLAKRMGLEVSELAALEHLQSAGPMTMGELGARLSMSPGAVTALVDRLEQRGYVERAPNPADRRSSLVRVTGKGVDEPFRRLRPYILDIQALEERMSPSEREAVARFLAEAAEIAHRHSTPHS</sequence>
<dbReference type="Proteomes" id="UP000318065">
    <property type="component" value="Chromosome"/>
</dbReference>
<dbReference type="PROSITE" id="PS50995">
    <property type="entry name" value="HTH_MARR_2"/>
    <property type="match status" value="1"/>
</dbReference>
<dbReference type="GO" id="GO:0006950">
    <property type="term" value="P:response to stress"/>
    <property type="evidence" value="ECO:0007669"/>
    <property type="project" value="TreeGrafter"/>
</dbReference>
<dbReference type="PRINTS" id="PR00598">
    <property type="entry name" value="HTHMARR"/>
</dbReference>
<name>A0A510HIX9_9ACTN</name>
<dbReference type="InterPro" id="IPR039422">
    <property type="entry name" value="MarR/SlyA-like"/>
</dbReference>
<dbReference type="SUPFAM" id="SSF46785">
    <property type="entry name" value="Winged helix' DNA-binding domain"/>
    <property type="match status" value="1"/>
</dbReference>
<dbReference type="AlphaFoldDB" id="A0A510HIX9"/>
<protein>
    <submittedName>
        <fullName evidence="2">Putative HTH-type transcriptional regulator YcgE</fullName>
    </submittedName>
</protein>
<dbReference type="PANTHER" id="PTHR33164">
    <property type="entry name" value="TRANSCRIPTIONAL REGULATOR, MARR FAMILY"/>
    <property type="match status" value="1"/>
</dbReference>
<feature type="domain" description="HTH marR-type" evidence="1">
    <location>
        <begin position="1"/>
        <end position="136"/>
    </location>
</feature>
<dbReference type="Pfam" id="PF12802">
    <property type="entry name" value="MarR_2"/>
    <property type="match status" value="1"/>
</dbReference>
<dbReference type="RefSeq" id="WP_143527262.1">
    <property type="nucleotide sequence ID" value="NZ_AP019791.1"/>
</dbReference>
<dbReference type="InterPro" id="IPR036390">
    <property type="entry name" value="WH_DNA-bd_sf"/>
</dbReference>
<gene>
    <name evidence="2" type="primary">ycgE</name>
    <name evidence="2" type="ORF">RxyAA322_10790</name>
</gene>
<dbReference type="InterPro" id="IPR000835">
    <property type="entry name" value="HTH_MarR-typ"/>
</dbReference>
<dbReference type="InterPro" id="IPR036388">
    <property type="entry name" value="WH-like_DNA-bd_sf"/>
</dbReference>
<dbReference type="GO" id="GO:0003700">
    <property type="term" value="F:DNA-binding transcription factor activity"/>
    <property type="evidence" value="ECO:0007669"/>
    <property type="project" value="InterPro"/>
</dbReference>
<dbReference type="PANTHER" id="PTHR33164:SF106">
    <property type="entry name" value="TRANSCRIPTIONAL REGULATORY PROTEIN"/>
    <property type="match status" value="1"/>
</dbReference>
<keyword evidence="3" id="KW-1185">Reference proteome</keyword>
<organism evidence="2 3">
    <name type="scientific">Rubrobacter xylanophilus</name>
    <dbReference type="NCBI Taxonomy" id="49319"/>
    <lineage>
        <taxon>Bacteria</taxon>
        <taxon>Bacillati</taxon>
        <taxon>Actinomycetota</taxon>
        <taxon>Rubrobacteria</taxon>
        <taxon>Rubrobacterales</taxon>
        <taxon>Rubrobacteraceae</taxon>
        <taxon>Rubrobacter</taxon>
    </lineage>
</organism>
<evidence type="ECO:0000313" key="3">
    <source>
        <dbReference type="Proteomes" id="UP000318065"/>
    </source>
</evidence>
<dbReference type="OrthoDB" id="3237509at2"/>
<accession>A0A510HIX9</accession>